<accession>A0A2S0PB11</accession>
<dbReference type="STRING" id="1122240.GCA_000620105_00315"/>
<keyword evidence="2" id="KW-1185">Reference proteome</keyword>
<gene>
    <name evidence="1" type="ORF">DAI18_11415</name>
</gene>
<evidence type="ECO:0000313" key="2">
    <source>
        <dbReference type="Proteomes" id="UP000244173"/>
    </source>
</evidence>
<proteinExistence type="predicted"/>
<protein>
    <submittedName>
        <fullName evidence="1">Uncharacterized protein</fullName>
    </submittedName>
</protein>
<reference evidence="1 2" key="1">
    <citation type="submission" date="2018-04" db="EMBL/GenBank/DDBJ databases">
        <title>Denitrifier Microvirgula.</title>
        <authorList>
            <person name="Anderson E."/>
            <person name="Jang J."/>
            <person name="Ishii S."/>
        </authorList>
    </citation>
    <scope>NUCLEOTIDE SEQUENCE [LARGE SCALE GENOMIC DNA]</scope>
    <source>
        <strain evidence="1 2">BE2.4</strain>
    </source>
</reference>
<name>A0A2S0PB11_9NEIS</name>
<sequence length="182" mass="18297">MEQQDQPAAVQFATDLGVGKTLLNNGIIDASLMVEDTNYGIRVTRNLAGTLTNAGAIRAGSANQTGQWAKAYGIYIDGDLSGTLTKNRNMSASAANSAGQGLAVADGIYSVTISGQLVNNGLITGTATNSGNNGDIRVRGIEAETISTGGSLLNASGGVINVFAAGETGGFASLTPAPSTWG</sequence>
<organism evidence="1 2">
    <name type="scientific">Microvirgula aerodenitrificans</name>
    <dbReference type="NCBI Taxonomy" id="57480"/>
    <lineage>
        <taxon>Bacteria</taxon>
        <taxon>Pseudomonadati</taxon>
        <taxon>Pseudomonadota</taxon>
        <taxon>Betaproteobacteria</taxon>
        <taxon>Neisseriales</taxon>
        <taxon>Aquaspirillaceae</taxon>
        <taxon>Microvirgula</taxon>
    </lineage>
</organism>
<dbReference type="AlphaFoldDB" id="A0A2S0PB11"/>
<dbReference type="Proteomes" id="UP000244173">
    <property type="component" value="Chromosome"/>
</dbReference>
<evidence type="ECO:0000313" key="1">
    <source>
        <dbReference type="EMBL" id="AVY94580.1"/>
    </source>
</evidence>
<dbReference type="EMBL" id="CP028519">
    <property type="protein sequence ID" value="AVY94580.1"/>
    <property type="molecule type" value="Genomic_DNA"/>
</dbReference>
<dbReference type="KEGG" id="maer:DAI18_11415"/>